<dbReference type="Proteomes" id="UP000249341">
    <property type="component" value="Unassembled WGS sequence"/>
</dbReference>
<evidence type="ECO:0000313" key="2">
    <source>
        <dbReference type="Proteomes" id="UP000249341"/>
    </source>
</evidence>
<name>A0A327YXC7_9ACTN</name>
<sequence length="103" mass="11191">MRLGWAEEIFRNGEVVAADAEWILGDDASKSVQLDPLQGGATVLENAGRKPCLLAVEDPDSWWPDLCFGIVFTHGKNVYRPAAGARSGMLICRRSRSTSAASR</sequence>
<gene>
    <name evidence="1" type="ORF">B0I29_12890</name>
</gene>
<organism evidence="1 2">
    <name type="scientific">Actinoplanes lutulentus</name>
    <dbReference type="NCBI Taxonomy" id="1287878"/>
    <lineage>
        <taxon>Bacteria</taxon>
        <taxon>Bacillati</taxon>
        <taxon>Actinomycetota</taxon>
        <taxon>Actinomycetes</taxon>
        <taxon>Micromonosporales</taxon>
        <taxon>Micromonosporaceae</taxon>
        <taxon>Actinoplanes</taxon>
    </lineage>
</organism>
<dbReference type="AlphaFoldDB" id="A0A327YXC7"/>
<proteinExistence type="predicted"/>
<protein>
    <submittedName>
        <fullName evidence="1">Uncharacterized protein</fullName>
    </submittedName>
</protein>
<accession>A0A327YXC7</accession>
<dbReference type="EMBL" id="QLMJ01000028">
    <property type="protein sequence ID" value="RAK26240.1"/>
    <property type="molecule type" value="Genomic_DNA"/>
</dbReference>
<comment type="caution">
    <text evidence="1">The sequence shown here is derived from an EMBL/GenBank/DDBJ whole genome shotgun (WGS) entry which is preliminary data.</text>
</comment>
<keyword evidence="2" id="KW-1185">Reference proteome</keyword>
<reference evidence="1 2" key="1">
    <citation type="submission" date="2018-06" db="EMBL/GenBank/DDBJ databases">
        <title>Genomic Encyclopedia of Type Strains, Phase III (KMG-III): the genomes of soil and plant-associated and newly described type strains.</title>
        <authorList>
            <person name="Whitman W."/>
        </authorList>
    </citation>
    <scope>NUCLEOTIDE SEQUENCE [LARGE SCALE GENOMIC DNA]</scope>
    <source>
        <strain evidence="1 2">CGMCC 4.7090</strain>
    </source>
</reference>
<evidence type="ECO:0000313" key="1">
    <source>
        <dbReference type="EMBL" id="RAK26240.1"/>
    </source>
</evidence>